<evidence type="ECO:0000313" key="1">
    <source>
        <dbReference type="EMBL" id="PAV65099.1"/>
    </source>
</evidence>
<proteinExistence type="predicted"/>
<reference evidence="1 2" key="1">
    <citation type="journal article" date="2017" name="Curr. Biol.">
        <title>Genome architecture and evolution of a unichromosomal asexual nematode.</title>
        <authorList>
            <person name="Fradin H."/>
            <person name="Zegar C."/>
            <person name="Gutwein M."/>
            <person name="Lucas J."/>
            <person name="Kovtun M."/>
            <person name="Corcoran D."/>
            <person name="Baugh L.R."/>
            <person name="Kiontke K."/>
            <person name="Gunsalus K."/>
            <person name="Fitch D.H."/>
            <person name="Piano F."/>
        </authorList>
    </citation>
    <scope>NUCLEOTIDE SEQUENCE [LARGE SCALE GENOMIC DNA]</scope>
    <source>
        <strain evidence="1">PF1309</strain>
    </source>
</reference>
<name>A0A2A2JU58_9BILA</name>
<gene>
    <name evidence="1" type="ORF">WR25_22288</name>
</gene>
<accession>A0A2A2JU58</accession>
<dbReference type="AlphaFoldDB" id="A0A2A2JU58"/>
<sequence>MNHSRCAVANVITSKSRGHNKLVGCSSLLSDTNRSRIFRYFSNTNSVSAQANFDFDFDFEFENFHFVSALMTNCLCGVIKKKGDPSKY</sequence>
<dbReference type="EMBL" id="LIAE01010221">
    <property type="protein sequence ID" value="PAV65099.1"/>
    <property type="molecule type" value="Genomic_DNA"/>
</dbReference>
<dbReference type="Proteomes" id="UP000218231">
    <property type="component" value="Unassembled WGS sequence"/>
</dbReference>
<evidence type="ECO:0000313" key="2">
    <source>
        <dbReference type="Proteomes" id="UP000218231"/>
    </source>
</evidence>
<protein>
    <submittedName>
        <fullName evidence="1">Uncharacterized protein</fullName>
    </submittedName>
</protein>
<comment type="caution">
    <text evidence="1">The sequence shown here is derived from an EMBL/GenBank/DDBJ whole genome shotgun (WGS) entry which is preliminary data.</text>
</comment>
<organism evidence="1 2">
    <name type="scientific">Diploscapter pachys</name>
    <dbReference type="NCBI Taxonomy" id="2018661"/>
    <lineage>
        <taxon>Eukaryota</taxon>
        <taxon>Metazoa</taxon>
        <taxon>Ecdysozoa</taxon>
        <taxon>Nematoda</taxon>
        <taxon>Chromadorea</taxon>
        <taxon>Rhabditida</taxon>
        <taxon>Rhabditina</taxon>
        <taxon>Rhabditomorpha</taxon>
        <taxon>Rhabditoidea</taxon>
        <taxon>Rhabditidae</taxon>
        <taxon>Diploscapter</taxon>
    </lineage>
</organism>
<keyword evidence="2" id="KW-1185">Reference proteome</keyword>